<dbReference type="AlphaFoldDB" id="A0A9R1A4R6"/>
<keyword evidence="10" id="KW-1185">Reference proteome</keyword>
<evidence type="ECO:0000256" key="3">
    <source>
        <dbReference type="ARBA" id="ARBA00023027"/>
    </source>
</evidence>
<evidence type="ECO:0000256" key="5">
    <source>
        <dbReference type="PROSITE-ProRule" id="PRU10007"/>
    </source>
</evidence>
<keyword evidence="3" id="KW-0520">NAD</keyword>
<dbReference type="PROSITE" id="PS00687">
    <property type="entry name" value="ALDEHYDE_DEHYDR_GLU"/>
    <property type="match status" value="1"/>
</dbReference>
<evidence type="ECO:0000259" key="8">
    <source>
        <dbReference type="Pfam" id="PF00171"/>
    </source>
</evidence>
<evidence type="ECO:0000313" key="10">
    <source>
        <dbReference type="Proteomes" id="UP000324705"/>
    </source>
</evidence>
<evidence type="ECO:0000256" key="6">
    <source>
        <dbReference type="RuleBase" id="RU003345"/>
    </source>
</evidence>
<dbReference type="EC" id="1.2.1.3" evidence="4"/>
<reference evidence="9 10" key="1">
    <citation type="submission" date="2017-09" db="EMBL/GenBank/DDBJ databases">
        <authorList>
            <consortium name="International Durum Wheat Genome Sequencing Consortium (IDWGSC)"/>
            <person name="Milanesi L."/>
        </authorList>
    </citation>
    <scope>NUCLEOTIDE SEQUENCE [LARGE SCALE GENOMIC DNA]</scope>
    <source>
        <strain evidence="10">cv. Svevo</strain>
    </source>
</reference>
<dbReference type="Gene3D" id="3.40.309.10">
    <property type="entry name" value="Aldehyde Dehydrogenase, Chain A, domain 2"/>
    <property type="match status" value="1"/>
</dbReference>
<dbReference type="Pfam" id="PF00171">
    <property type="entry name" value="Aldedh"/>
    <property type="match status" value="1"/>
</dbReference>
<dbReference type="PANTHER" id="PTHR11699">
    <property type="entry name" value="ALDEHYDE DEHYDROGENASE-RELATED"/>
    <property type="match status" value="1"/>
</dbReference>
<dbReference type="Gene3D" id="3.40.605.10">
    <property type="entry name" value="Aldehyde Dehydrogenase, Chain A, domain 1"/>
    <property type="match status" value="2"/>
</dbReference>
<evidence type="ECO:0000256" key="7">
    <source>
        <dbReference type="SAM" id="MobiDB-lite"/>
    </source>
</evidence>
<accession>A0A9R1A4R6</accession>
<evidence type="ECO:0000313" key="9">
    <source>
        <dbReference type="EMBL" id="VAI89510.1"/>
    </source>
</evidence>
<dbReference type="FunFam" id="3.40.309.10:FF:000065">
    <property type="entry name" value="Aldehyde dehydrogenase3"/>
    <property type="match status" value="1"/>
</dbReference>
<dbReference type="SUPFAM" id="SSF53720">
    <property type="entry name" value="ALDH-like"/>
    <property type="match status" value="1"/>
</dbReference>
<dbReference type="GO" id="GO:0004029">
    <property type="term" value="F:aldehyde dehydrogenase (NAD+) activity"/>
    <property type="evidence" value="ECO:0007669"/>
    <property type="project" value="UniProtKB-EC"/>
</dbReference>
<evidence type="ECO:0000256" key="1">
    <source>
        <dbReference type="ARBA" id="ARBA00009986"/>
    </source>
</evidence>
<gene>
    <name evidence="9" type="ORF">TRITD_7Bv1G146630</name>
</gene>
<dbReference type="InterPro" id="IPR016162">
    <property type="entry name" value="Ald_DH_N"/>
</dbReference>
<feature type="compositionally biased region" description="Basic and acidic residues" evidence="7">
    <location>
        <begin position="1"/>
        <end position="15"/>
    </location>
</feature>
<dbReference type="InterPro" id="IPR029510">
    <property type="entry name" value="Ald_DH_CS_GLU"/>
</dbReference>
<dbReference type="Gramene" id="TRITD7Bv1G146630.3">
    <property type="protein sequence ID" value="TRITD7Bv1G146630.3"/>
    <property type="gene ID" value="TRITD7Bv1G146630"/>
</dbReference>
<comment type="similarity">
    <text evidence="1 6">Belongs to the aldehyde dehydrogenase family.</text>
</comment>
<dbReference type="InterPro" id="IPR016161">
    <property type="entry name" value="Ald_DH/histidinol_DH"/>
</dbReference>
<name>A0A9R1A4R6_TRITD</name>
<dbReference type="EMBL" id="LT934124">
    <property type="protein sequence ID" value="VAI89510.1"/>
    <property type="molecule type" value="Genomic_DNA"/>
</dbReference>
<dbReference type="InterPro" id="IPR015590">
    <property type="entry name" value="Aldehyde_DH_dom"/>
</dbReference>
<organism evidence="9 10">
    <name type="scientific">Triticum turgidum subsp. durum</name>
    <name type="common">Durum wheat</name>
    <name type="synonym">Triticum durum</name>
    <dbReference type="NCBI Taxonomy" id="4567"/>
    <lineage>
        <taxon>Eukaryota</taxon>
        <taxon>Viridiplantae</taxon>
        <taxon>Streptophyta</taxon>
        <taxon>Embryophyta</taxon>
        <taxon>Tracheophyta</taxon>
        <taxon>Spermatophyta</taxon>
        <taxon>Magnoliopsida</taxon>
        <taxon>Liliopsida</taxon>
        <taxon>Poales</taxon>
        <taxon>Poaceae</taxon>
        <taxon>BOP clade</taxon>
        <taxon>Pooideae</taxon>
        <taxon>Triticodae</taxon>
        <taxon>Triticeae</taxon>
        <taxon>Triticinae</taxon>
        <taxon>Triticum</taxon>
    </lineage>
</organism>
<feature type="domain" description="Aldehyde dehydrogenase" evidence="8">
    <location>
        <begin position="80"/>
        <end position="403"/>
    </location>
</feature>
<evidence type="ECO:0000256" key="2">
    <source>
        <dbReference type="ARBA" id="ARBA00023002"/>
    </source>
</evidence>
<dbReference type="Proteomes" id="UP000324705">
    <property type="component" value="Chromosome 7B"/>
</dbReference>
<dbReference type="FunFam" id="3.40.605.10:FF:000029">
    <property type="entry name" value="Aldehyde dehydrogenase, mitochondrial"/>
    <property type="match status" value="1"/>
</dbReference>
<keyword evidence="2 6" id="KW-0560">Oxidoreductase</keyword>
<feature type="region of interest" description="Disordered" evidence="7">
    <location>
        <begin position="1"/>
        <end position="27"/>
    </location>
</feature>
<evidence type="ECO:0000256" key="4">
    <source>
        <dbReference type="ARBA" id="ARBA00024226"/>
    </source>
</evidence>
<protein>
    <recommendedName>
        <fullName evidence="4">aldehyde dehydrogenase (NAD(+))</fullName>
        <ecNumber evidence="4">1.2.1.3</ecNumber>
    </recommendedName>
</protein>
<proteinExistence type="inferred from homology"/>
<sequence length="413" mass="44212">MASERNGDGGKERAGENGNGGGVSPEMPEIRHTKLFINGAFVDAVSGKTFVTRDPRTGDVIANIAEGDKEDVDLAVKGHTLREPIGVAGLIIPWNFPAIMFFSKVAPALAAGCTMVVKPAEQTPLSALFFAHLAKQAGVPDGVINVITGFGPTAGAAIASHMDVDMVSFTGSTSVGRLIMEASARSNLKPVSLELGGKSPLIVFDDADVDMAVGLAISANFFNKGVYDRFVKKLAERMESWVVGDPFDPRVNQGPQVDKAQYERVLSYIEHGKREGATVVAGGKPCGQKGYYIEPTVFTDVKDDMIIAKEEIFGPVMCLMKFTTVEEAIARANDTRYGLAAGVVTKDIDVANRMTRSIRAGVVWVNCYFAMDADCPFGGRKMSGFGKDDGMHALDKFLAVKSVVTPVYDSPWL</sequence>
<dbReference type="InterPro" id="IPR016163">
    <property type="entry name" value="Ald_DH_C"/>
</dbReference>
<feature type="active site" evidence="5">
    <location>
        <position position="194"/>
    </location>
</feature>
<dbReference type="FunFam" id="3.40.605.10:FF:000026">
    <property type="entry name" value="Aldehyde dehydrogenase, putative"/>
    <property type="match status" value="1"/>
</dbReference>